<dbReference type="AlphaFoldDB" id="A0A8R1I0Z5"/>
<name>A0A8R1I0Z5_CAEJA</name>
<keyword evidence="1" id="KW-0812">Transmembrane</keyword>
<keyword evidence="1" id="KW-0472">Membrane</keyword>
<sequence>MMWPYTLQEQDLQRSKQHITRCGIYNRNEVDFWKIKHFSGLISLLLACLVKILNRLIFCSSFSYSTRTNAHKIPWKTFGCFFANVFPKLQLFLLFNCAMSSHVSNNPHPCKTNGIFLKFRSMHSMV</sequence>
<proteinExistence type="predicted"/>
<keyword evidence="3" id="KW-1185">Reference proteome</keyword>
<evidence type="ECO:0000256" key="1">
    <source>
        <dbReference type="SAM" id="Phobius"/>
    </source>
</evidence>
<dbReference type="EnsemblMetazoa" id="CJA16561.1">
    <property type="protein sequence ID" value="CJA16561.1"/>
    <property type="gene ID" value="WBGene00135766"/>
</dbReference>
<keyword evidence="1" id="KW-1133">Transmembrane helix</keyword>
<evidence type="ECO:0000313" key="2">
    <source>
        <dbReference type="EnsemblMetazoa" id="CJA16561.1"/>
    </source>
</evidence>
<organism evidence="2 3">
    <name type="scientific">Caenorhabditis japonica</name>
    <dbReference type="NCBI Taxonomy" id="281687"/>
    <lineage>
        <taxon>Eukaryota</taxon>
        <taxon>Metazoa</taxon>
        <taxon>Ecdysozoa</taxon>
        <taxon>Nematoda</taxon>
        <taxon>Chromadorea</taxon>
        <taxon>Rhabditida</taxon>
        <taxon>Rhabditina</taxon>
        <taxon>Rhabditomorpha</taxon>
        <taxon>Rhabditoidea</taxon>
        <taxon>Rhabditidae</taxon>
        <taxon>Peloderinae</taxon>
        <taxon>Caenorhabditis</taxon>
    </lineage>
</organism>
<feature type="transmembrane region" description="Helical" evidence="1">
    <location>
        <begin position="38"/>
        <end position="58"/>
    </location>
</feature>
<reference evidence="2" key="2">
    <citation type="submission" date="2022-06" db="UniProtKB">
        <authorList>
            <consortium name="EnsemblMetazoa"/>
        </authorList>
    </citation>
    <scope>IDENTIFICATION</scope>
    <source>
        <strain evidence="2">DF5081</strain>
    </source>
</reference>
<accession>A0A8R1I0Z5</accession>
<reference evidence="3" key="1">
    <citation type="submission" date="2010-08" db="EMBL/GenBank/DDBJ databases">
        <authorList>
            <consortium name="Caenorhabditis japonica Sequencing Consortium"/>
            <person name="Wilson R.K."/>
        </authorList>
    </citation>
    <scope>NUCLEOTIDE SEQUENCE [LARGE SCALE GENOMIC DNA]</scope>
    <source>
        <strain evidence="3">DF5081</strain>
    </source>
</reference>
<evidence type="ECO:0000313" key="3">
    <source>
        <dbReference type="Proteomes" id="UP000005237"/>
    </source>
</evidence>
<dbReference type="Proteomes" id="UP000005237">
    <property type="component" value="Unassembled WGS sequence"/>
</dbReference>
<protein>
    <submittedName>
        <fullName evidence="2">Uncharacterized protein</fullName>
    </submittedName>
</protein>